<dbReference type="GO" id="GO:0004315">
    <property type="term" value="F:3-oxoacyl-[acyl-carrier-protein] synthase activity"/>
    <property type="evidence" value="ECO:0007669"/>
    <property type="project" value="InterPro"/>
</dbReference>
<keyword evidence="7 14" id="KW-0275">Fatty acid biosynthesis</keyword>
<feature type="active site" evidence="14">
    <location>
        <position position="113"/>
    </location>
</feature>
<evidence type="ECO:0000256" key="9">
    <source>
        <dbReference type="ARBA" id="ARBA00023315"/>
    </source>
</evidence>
<sequence length="321" mass="34778">MKNVGVLGLGIYVPDKVFTNFDFEKILDTSDEWITEMTGIKERRFAEDDMDTSDMAVLAASEAIENSGVAKEDIDLVIVATSTGDHRFPSVANLVQDRLGLRNVPSMDQLAACTGFIYSMVTASQFIEAGTYKNVLIVGVDKLSKITDFTDRSTAVLFGDGAGAAVIGEVDEGFGIKSFELGSKGSGAPHLYDDAETGKLQMNGREVFKFAVRQMGESSVNVTEKAGFEADDIDMLVPHQANIRIMDAARERMNMPKDKMSCTIDKYGNTSAASIPLSIHHELKNGKIKAGDNLVLVGFGGGLTWGAICLTWGKNKEEKHD</sequence>
<dbReference type="UniPathway" id="UPA00094"/>
<dbReference type="PANTHER" id="PTHR43091:SF1">
    <property type="entry name" value="BETA-KETOACYL-[ACYL-CARRIER-PROTEIN] SYNTHASE III, CHLOROPLASTIC"/>
    <property type="match status" value="1"/>
</dbReference>
<evidence type="ECO:0000256" key="7">
    <source>
        <dbReference type="ARBA" id="ARBA00023160"/>
    </source>
</evidence>
<evidence type="ECO:0000256" key="14">
    <source>
        <dbReference type="HAMAP-Rule" id="MF_01815"/>
    </source>
</evidence>
<evidence type="ECO:0000256" key="12">
    <source>
        <dbReference type="ARBA" id="ARBA00052467"/>
    </source>
</evidence>
<comment type="subunit">
    <text evidence="14">Homodimer.</text>
</comment>
<keyword evidence="4 14" id="KW-0808">Transferase</keyword>
<comment type="catalytic activity">
    <reaction evidence="11">
        <text>(2S)-2-methylbutanoyl-CoA + malonyl-[ACP] + H(+) = (4S)-4-methyl-3-oxohexanoyl-[ACP] + CO2 + CoA</text>
        <dbReference type="Rhea" id="RHEA:42276"/>
        <dbReference type="Rhea" id="RHEA-COMP:9623"/>
        <dbReference type="Rhea" id="RHEA-COMP:17148"/>
        <dbReference type="ChEBI" id="CHEBI:15378"/>
        <dbReference type="ChEBI" id="CHEBI:16526"/>
        <dbReference type="ChEBI" id="CHEBI:57287"/>
        <dbReference type="ChEBI" id="CHEBI:78449"/>
        <dbReference type="ChEBI" id="CHEBI:88166"/>
        <dbReference type="ChEBI" id="CHEBI:167462"/>
        <dbReference type="EC" id="2.3.1.300"/>
    </reaction>
    <physiologicalReaction direction="left-to-right" evidence="11">
        <dbReference type="Rhea" id="RHEA:42277"/>
    </physiologicalReaction>
</comment>
<dbReference type="OrthoDB" id="9815506at2"/>
<dbReference type="PANTHER" id="PTHR43091">
    <property type="entry name" value="3-OXOACYL-[ACYL-CARRIER-PROTEIN] SYNTHASE"/>
    <property type="match status" value="1"/>
</dbReference>
<feature type="domain" description="Beta-ketoacyl-[acyl-carrier-protein] synthase III C-terminal" evidence="15">
    <location>
        <begin position="224"/>
        <end position="312"/>
    </location>
</feature>
<feature type="active site" evidence="14">
    <location>
        <position position="269"/>
    </location>
</feature>
<dbReference type="EC" id="2.3.1.180" evidence="14"/>
<dbReference type="SUPFAM" id="SSF53901">
    <property type="entry name" value="Thiolase-like"/>
    <property type="match status" value="1"/>
</dbReference>
<evidence type="ECO:0000259" key="15">
    <source>
        <dbReference type="Pfam" id="PF08541"/>
    </source>
</evidence>
<evidence type="ECO:0000256" key="10">
    <source>
        <dbReference type="ARBA" id="ARBA00051096"/>
    </source>
</evidence>
<feature type="region of interest" description="ACP-binding" evidence="14">
    <location>
        <begin position="240"/>
        <end position="244"/>
    </location>
</feature>
<dbReference type="NCBIfam" id="NF006829">
    <property type="entry name" value="PRK09352.1"/>
    <property type="match status" value="1"/>
</dbReference>
<name>A0A1G9EBW0_9BACL</name>
<reference evidence="18" key="1">
    <citation type="submission" date="2016-10" db="EMBL/GenBank/DDBJ databases">
        <authorList>
            <person name="Varghese N."/>
            <person name="Submissions S."/>
        </authorList>
    </citation>
    <scope>NUCLEOTIDE SEQUENCE [LARGE SCALE GENOMIC DNA]</scope>
    <source>
        <strain evidence="18">CGMCC 1.8895</strain>
    </source>
</reference>
<evidence type="ECO:0000256" key="13">
    <source>
        <dbReference type="ARBA" id="ARBA00052985"/>
    </source>
</evidence>
<feature type="domain" description="Beta-ketoacyl-[acyl-carrier-protein] synthase III N-terminal" evidence="16">
    <location>
        <begin position="107"/>
        <end position="185"/>
    </location>
</feature>
<evidence type="ECO:0000256" key="5">
    <source>
        <dbReference type="ARBA" id="ARBA00022832"/>
    </source>
</evidence>
<dbReference type="HAMAP" id="MF_01815">
    <property type="entry name" value="FabH"/>
    <property type="match status" value="1"/>
</dbReference>
<evidence type="ECO:0000256" key="11">
    <source>
        <dbReference type="ARBA" id="ARBA00052407"/>
    </source>
</evidence>
<gene>
    <name evidence="14" type="primary">fabH</name>
    <name evidence="17" type="ORF">SAMN05216216_10832</name>
</gene>
<dbReference type="InterPro" id="IPR004655">
    <property type="entry name" value="FabH"/>
</dbReference>
<comment type="catalytic activity">
    <reaction evidence="10">
        <text>malonyl-[ACP] + acetyl-CoA + H(+) = 3-oxobutanoyl-[ACP] + CO2 + CoA</text>
        <dbReference type="Rhea" id="RHEA:12080"/>
        <dbReference type="Rhea" id="RHEA-COMP:9623"/>
        <dbReference type="Rhea" id="RHEA-COMP:9625"/>
        <dbReference type="ChEBI" id="CHEBI:15378"/>
        <dbReference type="ChEBI" id="CHEBI:16526"/>
        <dbReference type="ChEBI" id="CHEBI:57287"/>
        <dbReference type="ChEBI" id="CHEBI:57288"/>
        <dbReference type="ChEBI" id="CHEBI:78449"/>
        <dbReference type="ChEBI" id="CHEBI:78450"/>
        <dbReference type="EC" id="2.3.1.180"/>
    </reaction>
    <physiologicalReaction direction="left-to-right" evidence="10">
        <dbReference type="Rhea" id="RHEA:12081"/>
    </physiologicalReaction>
</comment>
<protein>
    <recommendedName>
        <fullName evidence="14">Beta-ketoacyl-[acyl-carrier-protein] synthase III</fullName>
        <shortName evidence="14">Beta-ketoacyl-ACP synthase III</shortName>
        <shortName evidence="14">KAS III</shortName>
        <ecNumber evidence="14">2.3.1.180</ecNumber>
    </recommendedName>
    <alternativeName>
        <fullName evidence="14">3-oxoacyl-[acyl-carrier-protein] synthase 3</fullName>
    </alternativeName>
    <alternativeName>
        <fullName evidence="14">3-oxoacyl-[acyl-carrier-protein] synthase III</fullName>
    </alternativeName>
</protein>
<dbReference type="NCBIfam" id="TIGR00747">
    <property type="entry name" value="fabH"/>
    <property type="match status" value="1"/>
</dbReference>
<organism evidence="17 18">
    <name type="scientific">Lacicoccus qingdaonensis</name>
    <dbReference type="NCBI Taxonomy" id="576118"/>
    <lineage>
        <taxon>Bacteria</taxon>
        <taxon>Bacillati</taxon>
        <taxon>Bacillota</taxon>
        <taxon>Bacilli</taxon>
        <taxon>Bacillales</taxon>
        <taxon>Salinicoccaceae</taxon>
        <taxon>Lacicoccus</taxon>
    </lineage>
</organism>
<dbReference type="STRING" id="576118.SAMN05216216_10832"/>
<comment type="function">
    <text evidence="14">Catalyzes the condensation reaction of fatty acid synthesis by the addition to an acyl acceptor of two carbons from malonyl-ACP. Catalyzes the first condensation reaction which initiates fatty acid synthesis and may therefore play a role in governing the total rate of fatty acid production. Possesses both acetoacetyl-ACP synthase and acetyl transacylase activities. Its substrate specificity determines the biosynthesis of branched-chain and/or straight-chain of fatty acids.</text>
</comment>
<dbReference type="EMBL" id="FNFY01000008">
    <property type="protein sequence ID" value="SDK73558.1"/>
    <property type="molecule type" value="Genomic_DNA"/>
</dbReference>
<keyword evidence="8 14" id="KW-0511">Multifunctional enzyme</keyword>
<dbReference type="Pfam" id="PF08541">
    <property type="entry name" value="ACP_syn_III_C"/>
    <property type="match status" value="1"/>
</dbReference>
<comment type="catalytic activity">
    <reaction evidence="12">
        <text>2-methylpropanoyl-CoA + malonyl-[ACP] + H(+) = 4-methyl-3-oxopentanoyl-[ACP] + CO2 + CoA</text>
        <dbReference type="Rhea" id="RHEA:42268"/>
        <dbReference type="Rhea" id="RHEA-COMP:9623"/>
        <dbReference type="Rhea" id="RHEA-COMP:9940"/>
        <dbReference type="ChEBI" id="CHEBI:15378"/>
        <dbReference type="ChEBI" id="CHEBI:16526"/>
        <dbReference type="ChEBI" id="CHEBI:57287"/>
        <dbReference type="ChEBI" id="CHEBI:57338"/>
        <dbReference type="ChEBI" id="CHEBI:78449"/>
        <dbReference type="ChEBI" id="CHEBI:78820"/>
        <dbReference type="EC" id="2.3.1.300"/>
    </reaction>
    <physiologicalReaction direction="left-to-right" evidence="12">
        <dbReference type="Rhea" id="RHEA:42269"/>
    </physiologicalReaction>
</comment>
<dbReference type="InterPro" id="IPR013747">
    <property type="entry name" value="ACP_syn_III_C"/>
</dbReference>
<keyword evidence="5 14" id="KW-0276">Fatty acid metabolism</keyword>
<evidence type="ECO:0000256" key="2">
    <source>
        <dbReference type="ARBA" id="ARBA00008642"/>
    </source>
</evidence>
<comment type="domain">
    <text evidence="14">The last Arg residue of the ACP-binding site is essential for the weak association between ACP/AcpP and FabH.</text>
</comment>
<evidence type="ECO:0000313" key="18">
    <source>
        <dbReference type="Proteomes" id="UP000199008"/>
    </source>
</evidence>
<dbReference type="GO" id="GO:0006633">
    <property type="term" value="P:fatty acid biosynthetic process"/>
    <property type="evidence" value="ECO:0007669"/>
    <property type="project" value="UniProtKB-UniRule"/>
</dbReference>
<keyword evidence="6 14" id="KW-0443">Lipid metabolism</keyword>
<evidence type="ECO:0000259" key="16">
    <source>
        <dbReference type="Pfam" id="PF08545"/>
    </source>
</evidence>
<keyword evidence="3 14" id="KW-0444">Lipid biosynthesis</keyword>
<dbReference type="GO" id="GO:0005737">
    <property type="term" value="C:cytoplasm"/>
    <property type="evidence" value="ECO:0007669"/>
    <property type="project" value="UniProtKB-SubCell"/>
</dbReference>
<keyword evidence="18" id="KW-1185">Reference proteome</keyword>
<evidence type="ECO:0000256" key="8">
    <source>
        <dbReference type="ARBA" id="ARBA00023268"/>
    </source>
</evidence>
<dbReference type="Pfam" id="PF08545">
    <property type="entry name" value="ACP_syn_III"/>
    <property type="match status" value="1"/>
</dbReference>
<dbReference type="CDD" id="cd00830">
    <property type="entry name" value="KAS_III"/>
    <property type="match status" value="1"/>
</dbReference>
<comment type="pathway">
    <text evidence="1 14">Lipid metabolism; fatty acid biosynthesis.</text>
</comment>
<comment type="similarity">
    <text evidence="2 14">Belongs to the thiolase-like superfamily. FabH family.</text>
</comment>
<dbReference type="AlphaFoldDB" id="A0A1G9EBW0"/>
<keyword evidence="14" id="KW-0963">Cytoplasm</keyword>
<dbReference type="FunFam" id="3.40.47.10:FF:000004">
    <property type="entry name" value="3-oxoacyl-[acyl-carrier-protein] synthase 3"/>
    <property type="match status" value="1"/>
</dbReference>
<dbReference type="InterPro" id="IPR016039">
    <property type="entry name" value="Thiolase-like"/>
</dbReference>
<dbReference type="RefSeq" id="WP_092985771.1">
    <property type="nucleotide sequence ID" value="NZ_FNFY01000008.1"/>
</dbReference>
<feature type="active site" evidence="14">
    <location>
        <position position="239"/>
    </location>
</feature>
<comment type="subcellular location">
    <subcellularLocation>
        <location evidence="14">Cytoplasm</location>
    </subcellularLocation>
</comment>
<evidence type="ECO:0000256" key="1">
    <source>
        <dbReference type="ARBA" id="ARBA00005194"/>
    </source>
</evidence>
<evidence type="ECO:0000256" key="4">
    <source>
        <dbReference type="ARBA" id="ARBA00022679"/>
    </source>
</evidence>
<dbReference type="InterPro" id="IPR013751">
    <property type="entry name" value="ACP_syn_III_N"/>
</dbReference>
<comment type="catalytic activity">
    <reaction evidence="13">
        <text>3-methylbutanoyl-CoA + malonyl-[ACP] + H(+) = 5-methyl-3-oxohexanoyl-[ACP] + CO2 + CoA</text>
        <dbReference type="Rhea" id="RHEA:42272"/>
        <dbReference type="Rhea" id="RHEA-COMP:9623"/>
        <dbReference type="Rhea" id="RHEA-COMP:9941"/>
        <dbReference type="ChEBI" id="CHEBI:15378"/>
        <dbReference type="ChEBI" id="CHEBI:16526"/>
        <dbReference type="ChEBI" id="CHEBI:57287"/>
        <dbReference type="ChEBI" id="CHEBI:57345"/>
        <dbReference type="ChEBI" id="CHEBI:78449"/>
        <dbReference type="ChEBI" id="CHEBI:78822"/>
        <dbReference type="EC" id="2.3.1.300"/>
    </reaction>
    <physiologicalReaction direction="left-to-right" evidence="13">
        <dbReference type="Rhea" id="RHEA:42273"/>
    </physiologicalReaction>
</comment>
<dbReference type="Gene3D" id="3.40.47.10">
    <property type="match status" value="1"/>
</dbReference>
<evidence type="ECO:0000256" key="6">
    <source>
        <dbReference type="ARBA" id="ARBA00023098"/>
    </source>
</evidence>
<dbReference type="Proteomes" id="UP000199008">
    <property type="component" value="Unassembled WGS sequence"/>
</dbReference>
<proteinExistence type="inferred from homology"/>
<keyword evidence="9 14" id="KW-0012">Acyltransferase</keyword>
<evidence type="ECO:0000313" key="17">
    <source>
        <dbReference type="EMBL" id="SDK73558.1"/>
    </source>
</evidence>
<evidence type="ECO:0000256" key="3">
    <source>
        <dbReference type="ARBA" id="ARBA00022516"/>
    </source>
</evidence>
<accession>A0A1G9EBW0</accession>
<dbReference type="GO" id="GO:0033818">
    <property type="term" value="F:beta-ketoacyl-acyl-carrier-protein synthase III activity"/>
    <property type="evidence" value="ECO:0007669"/>
    <property type="project" value="UniProtKB-UniRule"/>
</dbReference>